<keyword evidence="2" id="KW-0489">Methyltransferase</keyword>
<evidence type="ECO:0000259" key="1">
    <source>
        <dbReference type="Pfam" id="PF13649"/>
    </source>
</evidence>
<reference evidence="2" key="1">
    <citation type="journal article" date="2015" name="Proc. Natl. Acad. Sci. U.S.A.">
        <title>Networks of energetic and metabolic interactions define dynamics in microbial communities.</title>
        <authorList>
            <person name="Embree M."/>
            <person name="Liu J.K."/>
            <person name="Al-Bassam M.M."/>
            <person name="Zengler K."/>
        </authorList>
    </citation>
    <scope>NUCLEOTIDE SEQUENCE</scope>
</reference>
<accession>A0A0W8E4F8</accession>
<gene>
    <name evidence="2" type="ORF">ASZ90_019097</name>
</gene>
<sequence length="253" mass="29330">MEKPIDFDDVADIYDYYVETEIDIPFYLEEYMNQKGNVLELMCGTGRVSIPLIKQGVSLTCVDYSAKMLERFRDKLVKNKLQARLVEADICNMDLGSRFENIFIPFHSFMELIGEQKQVAALKRIHAHLTNNGVFLCTLHNPAQRTRLVSGEKVLRGEFHLPNDQILVLYSEETIDPVHSLIRGTQHYTINNKNGEKLLDRQIGIAFSLVEKEKFEYLADRAGFKVQKLYGDYYRGSFDSEKSPFMIYYLEKS</sequence>
<keyword evidence="2" id="KW-0808">Transferase</keyword>
<dbReference type="GO" id="GO:0008168">
    <property type="term" value="F:methyltransferase activity"/>
    <property type="evidence" value="ECO:0007669"/>
    <property type="project" value="UniProtKB-KW"/>
</dbReference>
<dbReference type="InterPro" id="IPR029063">
    <property type="entry name" value="SAM-dependent_MTases_sf"/>
</dbReference>
<dbReference type="InterPro" id="IPR041698">
    <property type="entry name" value="Methyltransf_25"/>
</dbReference>
<name>A0A0W8E4F8_9ZZZZ</name>
<dbReference type="Pfam" id="PF13649">
    <property type="entry name" value="Methyltransf_25"/>
    <property type="match status" value="1"/>
</dbReference>
<dbReference type="AlphaFoldDB" id="A0A0W8E4F8"/>
<proteinExistence type="predicted"/>
<dbReference type="Gene3D" id="2.20.25.110">
    <property type="entry name" value="S-adenosyl-L-methionine-dependent methyltransferases"/>
    <property type="match status" value="1"/>
</dbReference>
<feature type="domain" description="Methyltransferase" evidence="1">
    <location>
        <begin position="38"/>
        <end position="133"/>
    </location>
</feature>
<dbReference type="EMBL" id="LNQE01001878">
    <property type="protein sequence ID" value="KUG03535.1"/>
    <property type="molecule type" value="Genomic_DNA"/>
</dbReference>
<dbReference type="SUPFAM" id="SSF53335">
    <property type="entry name" value="S-adenosyl-L-methionine-dependent methyltransferases"/>
    <property type="match status" value="1"/>
</dbReference>
<evidence type="ECO:0000313" key="2">
    <source>
        <dbReference type="EMBL" id="KUG03535.1"/>
    </source>
</evidence>
<dbReference type="Gene3D" id="3.40.50.150">
    <property type="entry name" value="Vaccinia Virus protein VP39"/>
    <property type="match status" value="1"/>
</dbReference>
<comment type="caution">
    <text evidence="2">The sequence shown here is derived from an EMBL/GenBank/DDBJ whole genome shotgun (WGS) entry which is preliminary data.</text>
</comment>
<dbReference type="GO" id="GO:0032259">
    <property type="term" value="P:methylation"/>
    <property type="evidence" value="ECO:0007669"/>
    <property type="project" value="UniProtKB-KW"/>
</dbReference>
<dbReference type="CDD" id="cd02440">
    <property type="entry name" value="AdoMet_MTases"/>
    <property type="match status" value="1"/>
</dbReference>
<organism evidence="2">
    <name type="scientific">hydrocarbon metagenome</name>
    <dbReference type="NCBI Taxonomy" id="938273"/>
    <lineage>
        <taxon>unclassified sequences</taxon>
        <taxon>metagenomes</taxon>
        <taxon>ecological metagenomes</taxon>
    </lineage>
</organism>
<protein>
    <submittedName>
        <fullName evidence="2">Methyltransferase</fullName>
    </submittedName>
</protein>